<organism evidence="1 2">
    <name type="scientific">Cichlidogyrus casuarinus</name>
    <dbReference type="NCBI Taxonomy" id="1844966"/>
    <lineage>
        <taxon>Eukaryota</taxon>
        <taxon>Metazoa</taxon>
        <taxon>Spiralia</taxon>
        <taxon>Lophotrochozoa</taxon>
        <taxon>Platyhelminthes</taxon>
        <taxon>Monogenea</taxon>
        <taxon>Monopisthocotylea</taxon>
        <taxon>Dactylogyridea</taxon>
        <taxon>Ancyrocephalidae</taxon>
        <taxon>Cichlidogyrus</taxon>
    </lineage>
</organism>
<dbReference type="Proteomes" id="UP001626550">
    <property type="component" value="Unassembled WGS sequence"/>
</dbReference>
<keyword evidence="2" id="KW-1185">Reference proteome</keyword>
<dbReference type="AlphaFoldDB" id="A0ABD2PRS3"/>
<reference evidence="1 2" key="1">
    <citation type="submission" date="2024-11" db="EMBL/GenBank/DDBJ databases">
        <title>Adaptive evolution of stress response genes in parasites aligns with host niche diversity.</title>
        <authorList>
            <person name="Hahn C."/>
            <person name="Resl P."/>
        </authorList>
    </citation>
    <scope>NUCLEOTIDE SEQUENCE [LARGE SCALE GENOMIC DNA]</scope>
    <source>
        <strain evidence="1">EGGRZ-B1_66</strain>
        <tissue evidence="1">Body</tissue>
    </source>
</reference>
<name>A0ABD2PRS3_9PLAT</name>
<dbReference type="EMBL" id="JBJKFK010003169">
    <property type="protein sequence ID" value="KAL3310186.1"/>
    <property type="molecule type" value="Genomic_DNA"/>
</dbReference>
<comment type="caution">
    <text evidence="1">The sequence shown here is derived from an EMBL/GenBank/DDBJ whole genome shotgun (WGS) entry which is preliminary data.</text>
</comment>
<accession>A0ABD2PRS3</accession>
<evidence type="ECO:0000313" key="1">
    <source>
        <dbReference type="EMBL" id="KAL3310186.1"/>
    </source>
</evidence>
<feature type="non-terminal residue" evidence="1">
    <location>
        <position position="57"/>
    </location>
</feature>
<sequence>MQIMSKTSVNAKFTVDLTHFRSIVLIELETSPIGTRPSSRPVFGSKRNHCATLLSAE</sequence>
<gene>
    <name evidence="1" type="ORF">Ciccas_011251</name>
</gene>
<protein>
    <submittedName>
        <fullName evidence="1">Uncharacterized protein</fullName>
    </submittedName>
</protein>
<proteinExistence type="predicted"/>
<evidence type="ECO:0000313" key="2">
    <source>
        <dbReference type="Proteomes" id="UP001626550"/>
    </source>
</evidence>